<dbReference type="InParanoid" id="A0A2K2DJD6"/>
<keyword evidence="4" id="KW-1185">Reference proteome</keyword>
<evidence type="ECO:0000313" key="3">
    <source>
        <dbReference type="EnsemblPlants" id="PNT74391"/>
    </source>
</evidence>
<dbReference type="AlphaFoldDB" id="A0A2K2DJD6"/>
<proteinExistence type="predicted"/>
<feature type="region of interest" description="Disordered" evidence="1">
    <location>
        <begin position="15"/>
        <end position="37"/>
    </location>
</feature>
<dbReference type="Proteomes" id="UP000008810">
    <property type="component" value="Chromosome 1"/>
</dbReference>
<dbReference type="EnsemblPlants" id="PNT74391">
    <property type="protein sequence ID" value="PNT74391"/>
    <property type="gene ID" value="BRADI_1g13905v3"/>
</dbReference>
<organism evidence="2">
    <name type="scientific">Brachypodium distachyon</name>
    <name type="common">Purple false brome</name>
    <name type="synonym">Trachynia distachya</name>
    <dbReference type="NCBI Taxonomy" id="15368"/>
    <lineage>
        <taxon>Eukaryota</taxon>
        <taxon>Viridiplantae</taxon>
        <taxon>Streptophyta</taxon>
        <taxon>Embryophyta</taxon>
        <taxon>Tracheophyta</taxon>
        <taxon>Spermatophyta</taxon>
        <taxon>Magnoliopsida</taxon>
        <taxon>Liliopsida</taxon>
        <taxon>Poales</taxon>
        <taxon>Poaceae</taxon>
        <taxon>BOP clade</taxon>
        <taxon>Pooideae</taxon>
        <taxon>Stipodae</taxon>
        <taxon>Brachypodieae</taxon>
        <taxon>Brachypodium</taxon>
    </lineage>
</organism>
<evidence type="ECO:0000256" key="1">
    <source>
        <dbReference type="SAM" id="MobiDB-lite"/>
    </source>
</evidence>
<name>A0A2K2DJD6_BRADI</name>
<feature type="region of interest" description="Disordered" evidence="1">
    <location>
        <begin position="71"/>
        <end position="118"/>
    </location>
</feature>
<protein>
    <submittedName>
        <fullName evidence="2 3">Uncharacterized protein</fullName>
    </submittedName>
</protein>
<evidence type="ECO:0000313" key="4">
    <source>
        <dbReference type="Proteomes" id="UP000008810"/>
    </source>
</evidence>
<accession>A0A2K2DJD6</accession>
<feature type="compositionally biased region" description="Basic and acidic residues" evidence="1">
    <location>
        <begin position="80"/>
        <end position="89"/>
    </location>
</feature>
<reference evidence="2 3" key="1">
    <citation type="journal article" date="2010" name="Nature">
        <title>Genome sequencing and analysis of the model grass Brachypodium distachyon.</title>
        <authorList>
            <consortium name="International Brachypodium Initiative"/>
        </authorList>
    </citation>
    <scope>NUCLEOTIDE SEQUENCE [LARGE SCALE GENOMIC DNA]</scope>
    <source>
        <strain evidence="2 3">Bd21</strain>
    </source>
</reference>
<reference evidence="3" key="3">
    <citation type="submission" date="2018-08" db="UniProtKB">
        <authorList>
            <consortium name="EnsemblPlants"/>
        </authorList>
    </citation>
    <scope>IDENTIFICATION</scope>
    <source>
        <strain evidence="3">cv. Bd21</strain>
    </source>
</reference>
<evidence type="ECO:0000313" key="2">
    <source>
        <dbReference type="EMBL" id="PNT74391.1"/>
    </source>
</evidence>
<sequence>MGRENRLSQLLTKPRHFFVPPPCPRSRSRPRITSALDSSPSVMGYSLDLGPQASSPTICAFLLRFPPDVSASRTPRHHASREAALEGHHRQIHQQHVSASCRGGEEEEPTKGGGMGTWGEEMVGDRVLVARLAETRFESSRRKVLMNSGDDRLSLNNLSSSSSCSWSLVSLSDLFFCEFCLIPCVYGVPYYV</sequence>
<reference evidence="2" key="2">
    <citation type="submission" date="2017-06" db="EMBL/GenBank/DDBJ databases">
        <title>WGS assembly of Brachypodium distachyon.</title>
        <authorList>
            <consortium name="The International Brachypodium Initiative"/>
            <person name="Lucas S."/>
            <person name="Harmon-Smith M."/>
            <person name="Lail K."/>
            <person name="Tice H."/>
            <person name="Grimwood J."/>
            <person name="Bruce D."/>
            <person name="Barry K."/>
            <person name="Shu S."/>
            <person name="Lindquist E."/>
            <person name="Wang M."/>
            <person name="Pitluck S."/>
            <person name="Vogel J.P."/>
            <person name="Garvin D.F."/>
            <person name="Mockler T.C."/>
            <person name="Schmutz J."/>
            <person name="Rokhsar D."/>
            <person name="Bevan M.W."/>
        </authorList>
    </citation>
    <scope>NUCLEOTIDE SEQUENCE</scope>
    <source>
        <strain evidence="2">Bd21</strain>
    </source>
</reference>
<dbReference type="Gramene" id="PNT74391">
    <property type="protein sequence ID" value="PNT74391"/>
    <property type="gene ID" value="BRADI_1g13905v3"/>
</dbReference>
<dbReference type="EMBL" id="CM000880">
    <property type="protein sequence ID" value="PNT74391.1"/>
    <property type="molecule type" value="Genomic_DNA"/>
</dbReference>
<gene>
    <name evidence="2" type="ORF">BRADI_1g13905v3</name>
</gene>